<dbReference type="RefSeq" id="WP_172162894.1">
    <property type="nucleotide sequence ID" value="NZ_WOEZ01000044.1"/>
</dbReference>
<feature type="compositionally biased region" description="Polar residues" evidence="1">
    <location>
        <begin position="17"/>
        <end position="30"/>
    </location>
</feature>
<reference evidence="2 4" key="1">
    <citation type="submission" date="2019-11" db="EMBL/GenBank/DDBJ databases">
        <title>Metabolism of dissolved organic matter in forest soils.</title>
        <authorList>
            <person name="Cyle K.T."/>
            <person name="Wilhelm R.C."/>
            <person name="Martinez C.E."/>
        </authorList>
    </citation>
    <scope>NUCLEOTIDE SEQUENCE [LARGE SCALE GENOMIC DNA]</scope>
    <source>
        <strain evidence="2 4">5N</strain>
    </source>
</reference>
<name>A0A972NL48_9BURK</name>
<feature type="compositionally biased region" description="Low complexity" evidence="1">
    <location>
        <begin position="1"/>
        <end position="16"/>
    </location>
</feature>
<dbReference type="AlphaFoldDB" id="A0A972NL48"/>
<dbReference type="EMBL" id="WOEZ01000044">
    <property type="protein sequence ID" value="NPT54907.1"/>
    <property type="molecule type" value="Genomic_DNA"/>
</dbReference>
<evidence type="ECO:0000313" key="3">
    <source>
        <dbReference type="EMBL" id="NPT60936.1"/>
    </source>
</evidence>
<evidence type="ECO:0000256" key="1">
    <source>
        <dbReference type="SAM" id="MobiDB-lite"/>
    </source>
</evidence>
<comment type="caution">
    <text evidence="2">The sequence shown here is derived from an EMBL/GenBank/DDBJ whole genome shotgun (WGS) entry which is preliminary data.</text>
</comment>
<dbReference type="Proteomes" id="UP000655523">
    <property type="component" value="Unassembled WGS sequence"/>
</dbReference>
<keyword evidence="4" id="KW-1185">Reference proteome</keyword>
<evidence type="ECO:0000313" key="4">
    <source>
        <dbReference type="Proteomes" id="UP000655523"/>
    </source>
</evidence>
<evidence type="ECO:0000313" key="2">
    <source>
        <dbReference type="EMBL" id="NPT54907.1"/>
    </source>
</evidence>
<gene>
    <name evidence="2" type="ORF">GNZ13_09855</name>
    <name evidence="3" type="ORF">GNZ13_41940</name>
</gene>
<protein>
    <submittedName>
        <fullName evidence="2">Uncharacterized protein</fullName>
    </submittedName>
</protein>
<accession>A0A972NL48</accession>
<proteinExistence type="predicted"/>
<sequence length="282" mass="31852">MTTAKQAAANQQNAQKSTGPLTPQGKTNASSNALKHGVLSARLFLDDENPEEFQLLLDGLQASLRPSGSLELVLVERIAVTMWRQQRLIRAETAGIELARRLDAKSNRRQIENAMGIVYPKQIEDGDLEPPPDDDGLDAEYLEYCEMIVREYHHLDRKVLEANDITHFEQVAPTMYAALREEADEANVSVTEYVQTLKRDLLGWVNKTVDSCCFEMEHVRRRTAIAEVADFVRSRQSAPINHELLCKYQTALDGELYRAIRALRDAQEWRLKTLDDSGAIAT</sequence>
<feature type="region of interest" description="Disordered" evidence="1">
    <location>
        <begin position="1"/>
        <end position="30"/>
    </location>
</feature>
<dbReference type="EMBL" id="WOEZ01000245">
    <property type="protein sequence ID" value="NPT60936.1"/>
    <property type="molecule type" value="Genomic_DNA"/>
</dbReference>
<organism evidence="2 4">
    <name type="scientific">Paraburkholderia elongata</name>
    <dbReference type="NCBI Taxonomy" id="2675747"/>
    <lineage>
        <taxon>Bacteria</taxon>
        <taxon>Pseudomonadati</taxon>
        <taxon>Pseudomonadota</taxon>
        <taxon>Betaproteobacteria</taxon>
        <taxon>Burkholderiales</taxon>
        <taxon>Burkholderiaceae</taxon>
        <taxon>Paraburkholderia</taxon>
    </lineage>
</organism>